<dbReference type="InterPro" id="IPR037185">
    <property type="entry name" value="EmrE-like"/>
</dbReference>
<dbReference type="GO" id="GO:0016020">
    <property type="term" value="C:membrane"/>
    <property type="evidence" value="ECO:0007669"/>
    <property type="project" value="UniProtKB-SubCell"/>
</dbReference>
<evidence type="ECO:0000256" key="5">
    <source>
        <dbReference type="ARBA" id="ARBA00023136"/>
    </source>
</evidence>
<feature type="region of interest" description="Disordered" evidence="7">
    <location>
        <begin position="338"/>
        <end position="375"/>
    </location>
</feature>
<feature type="compositionally biased region" description="Polar residues" evidence="7">
    <location>
        <begin position="340"/>
        <end position="349"/>
    </location>
</feature>
<dbReference type="PANTHER" id="PTHR31218">
    <property type="entry name" value="WAT1-RELATED PROTEIN"/>
    <property type="match status" value="1"/>
</dbReference>
<evidence type="ECO:0000256" key="2">
    <source>
        <dbReference type="ARBA" id="ARBA00007635"/>
    </source>
</evidence>
<feature type="compositionally biased region" description="Basic and acidic residues" evidence="7">
    <location>
        <begin position="363"/>
        <end position="375"/>
    </location>
</feature>
<organism evidence="9 10">
    <name type="scientific">Salix viminalis</name>
    <name type="common">Common osier</name>
    <name type="synonym">Basket willow</name>
    <dbReference type="NCBI Taxonomy" id="40686"/>
    <lineage>
        <taxon>Eukaryota</taxon>
        <taxon>Viridiplantae</taxon>
        <taxon>Streptophyta</taxon>
        <taxon>Embryophyta</taxon>
        <taxon>Tracheophyta</taxon>
        <taxon>Spermatophyta</taxon>
        <taxon>Magnoliopsida</taxon>
        <taxon>eudicotyledons</taxon>
        <taxon>Gunneridae</taxon>
        <taxon>Pentapetalae</taxon>
        <taxon>rosids</taxon>
        <taxon>fabids</taxon>
        <taxon>Malpighiales</taxon>
        <taxon>Salicaceae</taxon>
        <taxon>Saliceae</taxon>
        <taxon>Salix</taxon>
    </lineage>
</organism>
<evidence type="ECO:0000256" key="7">
    <source>
        <dbReference type="SAM" id="MobiDB-lite"/>
    </source>
</evidence>
<feature type="transmembrane region" description="Helical" evidence="6">
    <location>
        <begin position="313"/>
        <end position="332"/>
    </location>
</feature>
<evidence type="ECO:0000256" key="3">
    <source>
        <dbReference type="ARBA" id="ARBA00022692"/>
    </source>
</evidence>
<evidence type="ECO:0000256" key="6">
    <source>
        <dbReference type="RuleBase" id="RU363077"/>
    </source>
</evidence>
<dbReference type="Proteomes" id="UP001151529">
    <property type="component" value="Chromosome 5"/>
</dbReference>
<dbReference type="OrthoDB" id="1728340at2759"/>
<feature type="transmembrane region" description="Helical" evidence="6">
    <location>
        <begin position="190"/>
        <end position="210"/>
    </location>
</feature>
<dbReference type="AlphaFoldDB" id="A0A9Q0UTM7"/>
<feature type="transmembrane region" description="Helical" evidence="6">
    <location>
        <begin position="146"/>
        <end position="166"/>
    </location>
</feature>
<feature type="domain" description="EamA" evidence="8">
    <location>
        <begin position="192"/>
        <end position="330"/>
    </location>
</feature>
<dbReference type="EMBL" id="JAPFFL010000003">
    <property type="protein sequence ID" value="KAJ6736224.1"/>
    <property type="molecule type" value="Genomic_DNA"/>
</dbReference>
<evidence type="ECO:0000313" key="9">
    <source>
        <dbReference type="EMBL" id="KAJ6736224.1"/>
    </source>
</evidence>
<feature type="transmembrane region" description="Helical" evidence="6">
    <location>
        <begin position="53"/>
        <end position="73"/>
    </location>
</feature>
<dbReference type="Pfam" id="PF00892">
    <property type="entry name" value="EamA"/>
    <property type="match status" value="2"/>
</dbReference>
<feature type="domain" description="EamA" evidence="8">
    <location>
        <begin position="24"/>
        <end position="164"/>
    </location>
</feature>
<dbReference type="GO" id="GO:0022857">
    <property type="term" value="F:transmembrane transporter activity"/>
    <property type="evidence" value="ECO:0007669"/>
    <property type="project" value="InterPro"/>
</dbReference>
<evidence type="ECO:0000256" key="4">
    <source>
        <dbReference type="ARBA" id="ARBA00022989"/>
    </source>
</evidence>
<feature type="transmembrane region" description="Helical" evidence="6">
    <location>
        <begin position="85"/>
        <end position="106"/>
    </location>
</feature>
<protein>
    <recommendedName>
        <fullName evidence="6">WAT1-related protein</fullName>
    </recommendedName>
</protein>
<keyword evidence="3 6" id="KW-0812">Transmembrane</keyword>
<gene>
    <name evidence="9" type="ORF">OIU85_018429</name>
</gene>
<dbReference type="InterPro" id="IPR000620">
    <property type="entry name" value="EamA_dom"/>
</dbReference>
<evidence type="ECO:0000313" key="10">
    <source>
        <dbReference type="Proteomes" id="UP001151529"/>
    </source>
</evidence>
<evidence type="ECO:0000259" key="8">
    <source>
        <dbReference type="Pfam" id="PF00892"/>
    </source>
</evidence>
<dbReference type="InterPro" id="IPR030184">
    <property type="entry name" value="WAT1-related"/>
</dbReference>
<evidence type="ECO:0000256" key="1">
    <source>
        <dbReference type="ARBA" id="ARBA00004141"/>
    </source>
</evidence>
<reference evidence="9" key="1">
    <citation type="submission" date="2022-11" db="EMBL/GenBank/DDBJ databases">
        <authorList>
            <person name="Hyden B.L."/>
            <person name="Feng K."/>
            <person name="Yates T."/>
            <person name="Jawdy S."/>
            <person name="Smart L.B."/>
            <person name="Muchero W."/>
        </authorList>
    </citation>
    <scope>NUCLEOTIDE SEQUENCE</scope>
    <source>
        <tissue evidence="9">Shoot tip</tissue>
    </source>
</reference>
<feature type="transmembrane region" description="Helical" evidence="6">
    <location>
        <begin position="286"/>
        <end position="307"/>
    </location>
</feature>
<feature type="transmembrane region" description="Helical" evidence="6">
    <location>
        <begin position="21"/>
        <end position="41"/>
    </location>
</feature>
<reference evidence="9" key="2">
    <citation type="journal article" date="2023" name="Int. J. Mol. Sci.">
        <title>De Novo Assembly and Annotation of 11 Diverse Shrub Willow (Salix) Genomes Reveals Novel Gene Organization in Sex-Linked Regions.</title>
        <authorList>
            <person name="Hyden B."/>
            <person name="Feng K."/>
            <person name="Yates T.B."/>
            <person name="Jawdy S."/>
            <person name="Cereghino C."/>
            <person name="Smart L.B."/>
            <person name="Muchero W."/>
        </authorList>
    </citation>
    <scope>NUCLEOTIDE SEQUENCE [LARGE SCALE GENOMIC DNA]</scope>
    <source>
        <tissue evidence="9">Shoot tip</tissue>
    </source>
</reference>
<comment type="subcellular location">
    <subcellularLocation>
        <location evidence="1 6">Membrane</location>
        <topology evidence="1 6">Multi-pass membrane protein</topology>
    </subcellularLocation>
</comment>
<feature type="transmembrane region" description="Helical" evidence="6">
    <location>
        <begin position="222"/>
        <end position="244"/>
    </location>
</feature>
<comment type="caution">
    <text evidence="9">The sequence shown here is derived from an EMBL/GenBank/DDBJ whole genome shotgun (WGS) entry which is preliminary data.</text>
</comment>
<keyword evidence="10" id="KW-1185">Reference proteome</keyword>
<feature type="transmembrane region" description="Helical" evidence="6">
    <location>
        <begin position="256"/>
        <end position="279"/>
    </location>
</feature>
<sequence length="375" mass="41826">MCTDSRPMAILNAARVNYSRFMPHLLMILVQIGLSFLYFIAEAVFNHGMNPHVFVTYRYIVGSLVMFPLAYFLERKPRPKLTILLFLEIFVLSLLGASLTINMYFASLKYTSPTFVATMNNTVPSMTFIIAVILRLEIVHLRNPRGIAKIVGTLLSLAGVLTVTLYKGPGFQSLQGAPVQTRSNHAQQNWVKGSFLLVASCFTWSLYFIMQAYTLKRYPAQLSLAAWINGVGAAQSAVFTVFMQHKQAAWCIRSGLVFWSIIYAGVISCGLTALVQLWCTEKKGPVFVTMFNPLATVMVAVLAYFLFGEEMHAGSILGGAVVIIGLYILLWGKENDRNRNQSQEPSLSTCDEEKLGQLAEESSAERDMARQEVQK</sequence>
<keyword evidence="5 6" id="KW-0472">Membrane</keyword>
<dbReference type="SUPFAM" id="SSF103481">
    <property type="entry name" value="Multidrug resistance efflux transporter EmrE"/>
    <property type="match status" value="2"/>
</dbReference>
<accession>A0A9Q0UTM7</accession>
<comment type="similarity">
    <text evidence="2 6">Belongs to the drug/metabolite transporter (DMT) superfamily. Plant drug/metabolite exporter (P-DME) (TC 2.A.7.4) family.</text>
</comment>
<name>A0A9Q0UTM7_SALVM</name>
<feature type="transmembrane region" description="Helical" evidence="6">
    <location>
        <begin position="112"/>
        <end position="134"/>
    </location>
</feature>
<proteinExistence type="inferred from homology"/>
<keyword evidence="4 6" id="KW-1133">Transmembrane helix</keyword>